<dbReference type="GO" id="GO:0009308">
    <property type="term" value="P:amine metabolic process"/>
    <property type="evidence" value="ECO:0007669"/>
    <property type="project" value="InterPro"/>
</dbReference>
<dbReference type="Gene3D" id="1.10.10.60">
    <property type="entry name" value="Homeodomain-like"/>
    <property type="match status" value="2"/>
</dbReference>
<dbReference type="InterPro" id="IPR050204">
    <property type="entry name" value="AraC_XylS_family_regulators"/>
</dbReference>
<keyword evidence="2" id="KW-0805">Transcription regulation</keyword>
<dbReference type="InterPro" id="IPR013766">
    <property type="entry name" value="Thioredoxin_domain"/>
</dbReference>
<dbReference type="SUPFAM" id="SSF46689">
    <property type="entry name" value="Homeodomain-like"/>
    <property type="match status" value="1"/>
</dbReference>
<dbReference type="Pfam" id="PF02975">
    <property type="entry name" value="Me-amine-dh_L"/>
    <property type="match status" value="1"/>
</dbReference>
<dbReference type="GO" id="GO:0043565">
    <property type="term" value="F:sequence-specific DNA binding"/>
    <property type="evidence" value="ECO:0007669"/>
    <property type="project" value="InterPro"/>
</dbReference>
<dbReference type="Gene3D" id="3.40.30.10">
    <property type="entry name" value="Glutaredoxin"/>
    <property type="match status" value="1"/>
</dbReference>
<dbReference type="InterPro" id="IPR013504">
    <property type="entry name" value="MADH/AADH_Ltc_C_dom"/>
</dbReference>
<comment type="subcellular location">
    <subcellularLocation>
        <location evidence="1">Nucleus</location>
    </subcellularLocation>
</comment>
<name>A0A1I7Z9M3_9BILA</name>
<dbReference type="Proteomes" id="UP000095287">
    <property type="component" value="Unplaced"/>
</dbReference>
<dbReference type="GO" id="GO:0016638">
    <property type="term" value="F:oxidoreductase activity, acting on the CH-NH2 group of donors"/>
    <property type="evidence" value="ECO:0007669"/>
    <property type="project" value="InterPro"/>
</dbReference>
<dbReference type="Pfam" id="PF14525">
    <property type="entry name" value="AraC_binding_2"/>
    <property type="match status" value="1"/>
</dbReference>
<accession>A0A1I7Z9M3</accession>
<dbReference type="InterPro" id="IPR009057">
    <property type="entry name" value="Homeodomain-like_sf"/>
</dbReference>
<dbReference type="SUPFAM" id="SSF52833">
    <property type="entry name" value="Thioredoxin-like"/>
    <property type="match status" value="1"/>
</dbReference>
<reference evidence="8" key="1">
    <citation type="submission" date="2016-11" db="UniProtKB">
        <authorList>
            <consortium name="WormBaseParasite"/>
        </authorList>
    </citation>
    <scope>IDENTIFICATION</scope>
</reference>
<evidence type="ECO:0000313" key="7">
    <source>
        <dbReference type="Proteomes" id="UP000095287"/>
    </source>
</evidence>
<keyword evidence="7" id="KW-1185">Reference proteome</keyword>
<dbReference type="WBParaSite" id="L893_g24244.t1">
    <property type="protein sequence ID" value="L893_g24244.t1"/>
    <property type="gene ID" value="L893_g24244"/>
</dbReference>
<dbReference type="InterPro" id="IPR036560">
    <property type="entry name" value="MADH/AADH_L_sf"/>
</dbReference>
<evidence type="ECO:0000256" key="3">
    <source>
        <dbReference type="ARBA" id="ARBA00023125"/>
    </source>
</evidence>
<dbReference type="PANTHER" id="PTHR46796">
    <property type="entry name" value="HTH-TYPE TRANSCRIPTIONAL ACTIVATOR RHAS-RELATED"/>
    <property type="match status" value="1"/>
</dbReference>
<dbReference type="PROSITE" id="PS01124">
    <property type="entry name" value="HTH_ARAC_FAMILY_2"/>
    <property type="match status" value="1"/>
</dbReference>
<dbReference type="GO" id="GO:0005634">
    <property type="term" value="C:nucleus"/>
    <property type="evidence" value="ECO:0007669"/>
    <property type="project" value="UniProtKB-SubCell"/>
</dbReference>
<protein>
    <submittedName>
        <fullName evidence="8">Thioredoxin domain-containing protein</fullName>
    </submittedName>
</protein>
<evidence type="ECO:0000256" key="1">
    <source>
        <dbReference type="ARBA" id="ARBA00004123"/>
    </source>
</evidence>
<dbReference type="Gene3D" id="2.60.30.10">
    <property type="entry name" value="Methylamine/Aralkylamine dehydrogenase light chain"/>
    <property type="match status" value="1"/>
</dbReference>
<evidence type="ECO:0000256" key="4">
    <source>
        <dbReference type="ARBA" id="ARBA00023163"/>
    </source>
</evidence>
<dbReference type="SMART" id="SM00342">
    <property type="entry name" value="HTH_ARAC"/>
    <property type="match status" value="1"/>
</dbReference>
<dbReference type="InterPro" id="IPR035418">
    <property type="entry name" value="AraC-bd_2"/>
</dbReference>
<keyword evidence="3" id="KW-0238">DNA-binding</keyword>
<evidence type="ECO:0000259" key="6">
    <source>
        <dbReference type="PROSITE" id="PS51352"/>
    </source>
</evidence>
<evidence type="ECO:0000259" key="5">
    <source>
        <dbReference type="PROSITE" id="PS01124"/>
    </source>
</evidence>
<dbReference type="PROSITE" id="PS51352">
    <property type="entry name" value="THIOREDOXIN_2"/>
    <property type="match status" value="1"/>
</dbReference>
<keyword evidence="4" id="KW-0804">Transcription</keyword>
<dbReference type="GO" id="GO:0003700">
    <property type="term" value="F:DNA-binding transcription factor activity"/>
    <property type="evidence" value="ECO:0007669"/>
    <property type="project" value="InterPro"/>
</dbReference>
<organism evidence="7 8">
    <name type="scientific">Steinernema glaseri</name>
    <dbReference type="NCBI Taxonomy" id="37863"/>
    <lineage>
        <taxon>Eukaryota</taxon>
        <taxon>Metazoa</taxon>
        <taxon>Ecdysozoa</taxon>
        <taxon>Nematoda</taxon>
        <taxon>Chromadorea</taxon>
        <taxon>Rhabditida</taxon>
        <taxon>Tylenchina</taxon>
        <taxon>Panagrolaimomorpha</taxon>
        <taxon>Strongyloidoidea</taxon>
        <taxon>Steinernematidae</taxon>
        <taxon>Steinernema</taxon>
    </lineage>
</organism>
<evidence type="ECO:0000313" key="8">
    <source>
        <dbReference type="WBParaSite" id="L893_g24244.t1"/>
    </source>
</evidence>
<feature type="domain" description="Thioredoxin" evidence="6">
    <location>
        <begin position="10"/>
        <end position="144"/>
    </location>
</feature>
<dbReference type="PANTHER" id="PTHR46796:SF6">
    <property type="entry name" value="ARAC SUBFAMILY"/>
    <property type="match status" value="1"/>
</dbReference>
<dbReference type="AlphaFoldDB" id="A0A1I7Z9M3"/>
<evidence type="ECO:0000256" key="2">
    <source>
        <dbReference type="ARBA" id="ARBA00023015"/>
    </source>
</evidence>
<dbReference type="InterPro" id="IPR036249">
    <property type="entry name" value="Thioredoxin-like_sf"/>
</dbReference>
<sequence length="789" mass="86345">MGALTMDKGPQVGDAAPVMELQDLRGRAVTVGVAGPRSQLIFFMSPTCPVCKKLLPILKSIQGSEGQWVDIVLASDGEMPEHLAFYQKAQLDAFPYVLSTQLGMGFQISKLPYAVLIDENGVVRGKGLVNSREQLESLFTAKDLGVASAQEYLAGDSGMKQVQSLSRSVAHKTSRRSVLRSVGKLMVGSAFVLPVLPVARAAGGGGSSSGADHISLNPDLANEDEVNSCDYWRHCAVDGFLCSCCGGTTTTCPPGSTPSPISWIGTCHNPHDGKDYLISYHDCCGKTACGRCQCNTQTRERPGYEFFLHNDVNWCMANENSTFHCTTSVLSLAAWQEVVCAYFVPLEVQPDSRRGFSNRAATDRMGSVDVMELSQIQQDNRSGILHAGEWGIYDTTRPYEVAVQDQSHFLVLQFEEERLLPWLPWLSDAVARSFSATTGPARIAMDMLRLGLQERGHLSPSALSELSQTVIRMMALSLADGRPVTTESALDEVRRGQLLQIQQYVQDHLGDTGLNAQSLALQFRISRRYLYKLFELCGQAPADYIMAARLERACQLLVDGKPGRQISELAWQMGSAASPSRSGLFVFAPFGCLAAAVRRALSAAQGHLPVPVFGLVRAAIKAAALTDLLELGLADYVREPLCLDDLRARINRQRLQTSSHALNEPGLPGRIHYRVQENQDLVLHPGPTEQRLSQTILQQEGTTLEAYAAAVASRYASSQESFKVAKGRIVARFEQAYIHAALDRHSGNIAMAARSAQKHRRAFWALMRKHHIDAARFRSASNPDDEHDG</sequence>
<dbReference type="SUPFAM" id="SSF57561">
    <property type="entry name" value="Methylamine dehydrogenase, L chain"/>
    <property type="match status" value="1"/>
</dbReference>
<proteinExistence type="predicted"/>
<feature type="domain" description="HTH araC/xylS-type" evidence="5">
    <location>
        <begin position="499"/>
        <end position="585"/>
    </location>
</feature>
<dbReference type="InterPro" id="IPR018060">
    <property type="entry name" value="HTH_AraC"/>
</dbReference>